<comment type="caution">
    <text evidence="3">The sequence shown here is derived from an EMBL/GenBank/DDBJ whole genome shotgun (WGS) entry which is preliminary data.</text>
</comment>
<feature type="compositionally biased region" description="Basic and acidic residues" evidence="1">
    <location>
        <begin position="10"/>
        <end position="20"/>
    </location>
</feature>
<dbReference type="Proteomes" id="UP000256779">
    <property type="component" value="Unassembled WGS sequence"/>
</dbReference>
<evidence type="ECO:0000313" key="4">
    <source>
        <dbReference type="Proteomes" id="UP000256779"/>
    </source>
</evidence>
<organism evidence="3 4">
    <name type="scientific">Marinoscillum furvescens DSM 4134</name>
    <dbReference type="NCBI Taxonomy" id="1122208"/>
    <lineage>
        <taxon>Bacteria</taxon>
        <taxon>Pseudomonadati</taxon>
        <taxon>Bacteroidota</taxon>
        <taxon>Cytophagia</taxon>
        <taxon>Cytophagales</taxon>
        <taxon>Reichenbachiellaceae</taxon>
        <taxon>Marinoscillum</taxon>
    </lineage>
</organism>
<sequence>MPAGFGFARDAQKRFEENRQLRQRKSPFQKMKDNKFVDPPKMTFKEVSQEELKAFKASFRRKRRLENIRTAIITIVFFLIVLVLWILI</sequence>
<dbReference type="RefSeq" id="WP_115869347.1">
    <property type="nucleotide sequence ID" value="NZ_QREG01000018.1"/>
</dbReference>
<keyword evidence="2" id="KW-1133">Transmembrane helix</keyword>
<proteinExistence type="predicted"/>
<dbReference type="EMBL" id="QREG01000018">
    <property type="protein sequence ID" value="RED95260.1"/>
    <property type="molecule type" value="Genomic_DNA"/>
</dbReference>
<evidence type="ECO:0000256" key="2">
    <source>
        <dbReference type="SAM" id="Phobius"/>
    </source>
</evidence>
<reference evidence="3 4" key="1">
    <citation type="submission" date="2018-07" db="EMBL/GenBank/DDBJ databases">
        <title>Genomic Encyclopedia of Type Strains, Phase IV (KMG-IV): sequencing the most valuable type-strain genomes for metagenomic binning, comparative biology and taxonomic classification.</title>
        <authorList>
            <person name="Goeker M."/>
        </authorList>
    </citation>
    <scope>NUCLEOTIDE SEQUENCE [LARGE SCALE GENOMIC DNA]</scope>
    <source>
        <strain evidence="3 4">DSM 4134</strain>
    </source>
</reference>
<accession>A0A3D9KYZ7</accession>
<keyword evidence="2" id="KW-0812">Transmembrane</keyword>
<feature type="transmembrane region" description="Helical" evidence="2">
    <location>
        <begin position="68"/>
        <end position="87"/>
    </location>
</feature>
<evidence type="ECO:0000313" key="3">
    <source>
        <dbReference type="EMBL" id="RED95260.1"/>
    </source>
</evidence>
<keyword evidence="4" id="KW-1185">Reference proteome</keyword>
<keyword evidence="2" id="KW-0472">Membrane</keyword>
<gene>
    <name evidence="3" type="ORF">C7460_11837</name>
</gene>
<name>A0A3D9KYZ7_MARFU</name>
<evidence type="ECO:0000256" key="1">
    <source>
        <dbReference type="SAM" id="MobiDB-lite"/>
    </source>
</evidence>
<feature type="region of interest" description="Disordered" evidence="1">
    <location>
        <begin position="1"/>
        <end position="37"/>
    </location>
</feature>
<dbReference type="AlphaFoldDB" id="A0A3D9KYZ7"/>
<protein>
    <submittedName>
        <fullName evidence="3">Uncharacterized protein</fullName>
    </submittedName>
</protein>